<dbReference type="AlphaFoldDB" id="A0A6J6QDV5"/>
<dbReference type="InterPro" id="IPR029044">
    <property type="entry name" value="Nucleotide-diphossugar_trans"/>
</dbReference>
<dbReference type="PANTHER" id="PTHR42866:SF1">
    <property type="entry name" value="SPORE COAT POLYSACCHARIDE BIOSYNTHESIS PROTEIN SPSF"/>
    <property type="match status" value="1"/>
</dbReference>
<evidence type="ECO:0000313" key="1">
    <source>
        <dbReference type="EMBL" id="CAB4709950.1"/>
    </source>
</evidence>
<sequence length="244" mass="25851">MSADALAGGAIILQARVGSSRLPGKVLRPFGESTLLEHILARLARTGLPTWVATSDMPGDDAVSDLATRSGAAVFRGDETDVLGRFAQCVDAMEAAPEYVVRICADRPFVCPELILDHVAAWDEAGRPAIVSSSIEPSFPIGLEVEVVDPGALAAAAAAATDPYEREHVTPHLYRHPEAYTAVSLTCPYGNYAHVRAVVDTAADYDALVRVGERLSAVRSDYGLEELLTLATVDPSAFPPKDPA</sequence>
<accession>A0A6J6QDV5</accession>
<reference evidence="1" key="1">
    <citation type="submission" date="2020-05" db="EMBL/GenBank/DDBJ databases">
        <authorList>
            <person name="Chiriac C."/>
            <person name="Salcher M."/>
            <person name="Ghai R."/>
            <person name="Kavagutti S V."/>
        </authorList>
    </citation>
    <scope>NUCLEOTIDE SEQUENCE</scope>
</reference>
<dbReference type="GO" id="GO:0005829">
    <property type="term" value="C:cytosol"/>
    <property type="evidence" value="ECO:0007669"/>
    <property type="project" value="TreeGrafter"/>
</dbReference>
<protein>
    <submittedName>
        <fullName evidence="1">Unannotated protein</fullName>
    </submittedName>
</protein>
<dbReference type="SUPFAM" id="SSF53448">
    <property type="entry name" value="Nucleotide-diphospho-sugar transferases"/>
    <property type="match status" value="1"/>
</dbReference>
<proteinExistence type="predicted"/>
<dbReference type="EMBL" id="CAEZXP010000010">
    <property type="protein sequence ID" value="CAB4709950.1"/>
    <property type="molecule type" value="Genomic_DNA"/>
</dbReference>
<dbReference type="PANTHER" id="PTHR42866">
    <property type="entry name" value="3-DEOXY-MANNO-OCTULOSONATE CYTIDYLYLTRANSFERASE"/>
    <property type="match status" value="1"/>
</dbReference>
<dbReference type="Gene3D" id="3.90.550.10">
    <property type="entry name" value="Spore Coat Polysaccharide Biosynthesis Protein SpsA, Chain A"/>
    <property type="match status" value="1"/>
</dbReference>
<gene>
    <name evidence="1" type="ORF">UFOPK2399_01932</name>
</gene>
<dbReference type="InterPro" id="IPR003329">
    <property type="entry name" value="Cytidylyl_trans"/>
</dbReference>
<name>A0A6J6QDV5_9ZZZZ</name>
<dbReference type="Pfam" id="PF02348">
    <property type="entry name" value="CTP_transf_3"/>
    <property type="match status" value="1"/>
</dbReference>
<organism evidence="1">
    <name type="scientific">freshwater metagenome</name>
    <dbReference type="NCBI Taxonomy" id="449393"/>
    <lineage>
        <taxon>unclassified sequences</taxon>
        <taxon>metagenomes</taxon>
        <taxon>ecological metagenomes</taxon>
    </lineage>
</organism>